<evidence type="ECO:0000313" key="1">
    <source>
        <dbReference type="EMBL" id="VFJ73227.1"/>
    </source>
</evidence>
<dbReference type="AlphaFoldDB" id="A0A450TW57"/>
<sequence length="65" mass="7655">MNDYEIDEIRRIRHRISGAHGHDLGKIAEHYRAMETELRKSGSYRFADERVHASRSVDIRKTSET</sequence>
<dbReference type="EMBL" id="CAADFE010000047">
    <property type="protein sequence ID" value="VFJ73227.1"/>
    <property type="molecule type" value="Genomic_DNA"/>
</dbReference>
<gene>
    <name evidence="1" type="ORF">BECKFW1821C_GA0114237_104718</name>
</gene>
<reference evidence="1" key="1">
    <citation type="submission" date="2019-02" db="EMBL/GenBank/DDBJ databases">
        <authorList>
            <person name="Gruber-Vodicka R. H."/>
            <person name="Seah K. B. B."/>
        </authorList>
    </citation>
    <scope>NUCLEOTIDE SEQUENCE</scope>
    <source>
        <strain evidence="1">BECK_BZ131</strain>
    </source>
</reference>
<name>A0A450TW57_9GAMM</name>
<proteinExistence type="predicted"/>
<accession>A0A450TW57</accession>
<organism evidence="1">
    <name type="scientific">Candidatus Kentrum sp. FW</name>
    <dbReference type="NCBI Taxonomy" id="2126338"/>
    <lineage>
        <taxon>Bacteria</taxon>
        <taxon>Pseudomonadati</taxon>
        <taxon>Pseudomonadota</taxon>
        <taxon>Gammaproteobacteria</taxon>
        <taxon>Candidatus Kentrum</taxon>
    </lineage>
</organism>
<protein>
    <submittedName>
        <fullName evidence="1">Uncharacterized protein</fullName>
    </submittedName>
</protein>